<comment type="caution">
    <text evidence="2">The sequence shown here is derived from an EMBL/GenBank/DDBJ whole genome shotgun (WGS) entry which is preliminary data.</text>
</comment>
<sequence>MADKDTTGEHSYSKRSTDDQRKTKESPPRIDTTPKTTANIIPQATPTFQIQPQWGQVYQPMQNWQMPNWYSPYQNWTMGPPQMTNFTPTMFPNLSFNNPISSTSPSASQGAPPINTTQTATKSTSTTSTNMTNQQHLNPSNNRPNISNVPQAIPNIGQIGGQNVPPNIIPPPQNPGMFCLNAVPNADMIGSIINSSLRDKIWSNEFVELHKLIQDDLENENEGFEVTIKQGNQIIIPTKKGKKFLSYPDWSKAMYTYISIYILKYPQTAPALMSYMANILEMKNRGMNWGQYDRSFRQARANTLAPLDVIDGAKWLKATPYYKVNVDKSDQDNLKRSDRSDNTIEPFIPNGFCWKFHKGKKCEKGDSCVGHHYCPACGEGEVHRAINCNEAKANPFRGKGKGKFQYSRKRKN</sequence>
<proteinExistence type="predicted"/>
<dbReference type="AlphaFoldDB" id="A0A8J1Y4N9"/>
<evidence type="ECO:0000313" key="2">
    <source>
        <dbReference type="EMBL" id="CAH1803412.1"/>
    </source>
</evidence>
<organism evidence="2 3">
    <name type="scientific">Owenia fusiformis</name>
    <name type="common">Polychaete worm</name>
    <dbReference type="NCBI Taxonomy" id="6347"/>
    <lineage>
        <taxon>Eukaryota</taxon>
        <taxon>Metazoa</taxon>
        <taxon>Spiralia</taxon>
        <taxon>Lophotrochozoa</taxon>
        <taxon>Annelida</taxon>
        <taxon>Polychaeta</taxon>
        <taxon>Sedentaria</taxon>
        <taxon>Canalipalpata</taxon>
        <taxon>Sabellida</taxon>
        <taxon>Oweniida</taxon>
        <taxon>Oweniidae</taxon>
        <taxon>Owenia</taxon>
    </lineage>
</organism>
<reference evidence="2" key="1">
    <citation type="submission" date="2022-03" db="EMBL/GenBank/DDBJ databases">
        <authorList>
            <person name="Martin C."/>
        </authorList>
    </citation>
    <scope>NUCLEOTIDE SEQUENCE</scope>
</reference>
<dbReference type="PANTHER" id="PTHR35558:SF1">
    <property type="entry name" value="ENDONUCLEASE_EXONUCLEASE_PHOSPHATASE DOMAIN-CONTAINING PROTEIN"/>
    <property type="match status" value="1"/>
</dbReference>
<feature type="compositionally biased region" description="Polar residues" evidence="1">
    <location>
        <begin position="98"/>
        <end position="109"/>
    </location>
</feature>
<feature type="region of interest" description="Disordered" evidence="1">
    <location>
        <begin position="98"/>
        <end position="154"/>
    </location>
</feature>
<feature type="compositionally biased region" description="Polar residues" evidence="1">
    <location>
        <begin position="136"/>
        <end position="150"/>
    </location>
</feature>
<feature type="compositionally biased region" description="Low complexity" evidence="1">
    <location>
        <begin position="115"/>
        <end position="135"/>
    </location>
</feature>
<evidence type="ECO:0000256" key="1">
    <source>
        <dbReference type="SAM" id="MobiDB-lite"/>
    </source>
</evidence>
<dbReference type="OrthoDB" id="6145309at2759"/>
<dbReference type="PANTHER" id="PTHR35558">
    <property type="entry name" value="SGNH_HYDRO DOMAIN-CONTAINING PROTEIN"/>
    <property type="match status" value="1"/>
</dbReference>
<feature type="region of interest" description="Disordered" evidence="1">
    <location>
        <begin position="1"/>
        <end position="39"/>
    </location>
</feature>
<keyword evidence="3" id="KW-1185">Reference proteome</keyword>
<dbReference type="Proteomes" id="UP000749559">
    <property type="component" value="Unassembled WGS sequence"/>
</dbReference>
<name>A0A8J1Y4N9_OWEFU</name>
<accession>A0A8J1Y4N9</accession>
<evidence type="ECO:0000313" key="3">
    <source>
        <dbReference type="Proteomes" id="UP000749559"/>
    </source>
</evidence>
<feature type="compositionally biased region" description="Basic and acidic residues" evidence="1">
    <location>
        <begin position="1"/>
        <end position="28"/>
    </location>
</feature>
<dbReference type="EMBL" id="CAIIXF020000791">
    <property type="protein sequence ID" value="CAH1803412.1"/>
    <property type="molecule type" value="Genomic_DNA"/>
</dbReference>
<protein>
    <submittedName>
        <fullName evidence="2">Uncharacterized protein</fullName>
    </submittedName>
</protein>
<gene>
    <name evidence="2" type="ORF">OFUS_LOCUS27008</name>
</gene>